<dbReference type="EMBL" id="JAEKJZ010000005">
    <property type="protein sequence ID" value="MBN9672844.1"/>
    <property type="molecule type" value="Genomic_DNA"/>
</dbReference>
<evidence type="ECO:0000313" key="1">
    <source>
        <dbReference type="EMBL" id="MBN9672844.1"/>
    </source>
</evidence>
<dbReference type="Proteomes" id="UP000664096">
    <property type="component" value="Unassembled WGS sequence"/>
</dbReference>
<dbReference type="AlphaFoldDB" id="A0A939EH10"/>
<dbReference type="RefSeq" id="WP_207142693.1">
    <property type="nucleotide sequence ID" value="NZ_JAEKJZ010000005.1"/>
</dbReference>
<dbReference type="PROSITE" id="PS51257">
    <property type="entry name" value="PROKAR_LIPOPROTEIN"/>
    <property type="match status" value="1"/>
</dbReference>
<name>A0A939EH10_9HYPH</name>
<organism evidence="1 2">
    <name type="scientific">Roseibium aggregatum</name>
    <dbReference type="NCBI Taxonomy" id="187304"/>
    <lineage>
        <taxon>Bacteria</taxon>
        <taxon>Pseudomonadati</taxon>
        <taxon>Pseudomonadota</taxon>
        <taxon>Alphaproteobacteria</taxon>
        <taxon>Hyphomicrobiales</taxon>
        <taxon>Stappiaceae</taxon>
        <taxon>Roseibium</taxon>
    </lineage>
</organism>
<evidence type="ECO:0000313" key="2">
    <source>
        <dbReference type="Proteomes" id="UP000664096"/>
    </source>
</evidence>
<comment type="caution">
    <text evidence="1">The sequence shown here is derived from an EMBL/GenBank/DDBJ whole genome shotgun (WGS) entry which is preliminary data.</text>
</comment>
<sequence length="104" mass="10842">MLSLGRLPAVAIAGTIVSACSGGVVSPTESEIDACVKAILKHGGVGVKGDQYGYSVRSGTGGRFVQLNYPITEKRPGFSCTLLDGELSEIVRIEQIFPSSGKEL</sequence>
<accession>A0A939EH10</accession>
<evidence type="ECO:0008006" key="3">
    <source>
        <dbReference type="Google" id="ProtNLM"/>
    </source>
</evidence>
<proteinExistence type="predicted"/>
<reference evidence="1" key="1">
    <citation type="submission" date="2020-12" db="EMBL/GenBank/DDBJ databases">
        <title>Oil enriched cultivation method for isolating marine PHA-producing bacteria.</title>
        <authorList>
            <person name="Zheng W."/>
            <person name="Yu S."/>
            <person name="Huang Y."/>
        </authorList>
    </citation>
    <scope>NUCLEOTIDE SEQUENCE</scope>
    <source>
        <strain evidence="1">SY-2-12</strain>
    </source>
</reference>
<gene>
    <name evidence="1" type="ORF">JF539_20990</name>
</gene>
<protein>
    <recommendedName>
        <fullName evidence="3">Lipoprotein</fullName>
    </recommendedName>
</protein>